<evidence type="ECO:0000256" key="1">
    <source>
        <dbReference type="ARBA" id="ARBA00022485"/>
    </source>
</evidence>
<dbReference type="SFLD" id="SFLDS00029">
    <property type="entry name" value="Radical_SAM"/>
    <property type="match status" value="1"/>
</dbReference>
<dbReference type="SFLD" id="SFLDG01101">
    <property type="entry name" value="Uncharacterised_Radical_SAM_Su"/>
    <property type="match status" value="1"/>
</dbReference>
<dbReference type="AlphaFoldDB" id="E6WYQ0"/>
<feature type="binding site" evidence="6">
    <location>
        <position position="101"/>
    </location>
    <ligand>
        <name>[4Fe-4S] cluster</name>
        <dbReference type="ChEBI" id="CHEBI:49883"/>
        <note>4Fe-4S-S-AdoMet</note>
    </ligand>
</feature>
<dbReference type="InterPro" id="IPR034457">
    <property type="entry name" value="Organic_radical-activating"/>
</dbReference>
<dbReference type="Proteomes" id="UP000008633">
    <property type="component" value="Chromosome"/>
</dbReference>
<gene>
    <name evidence="8" type="ordered locus">Nitsa_0148</name>
</gene>
<evidence type="ECO:0000256" key="2">
    <source>
        <dbReference type="ARBA" id="ARBA00022691"/>
    </source>
</evidence>
<keyword evidence="5 6" id="KW-0411">Iron-sulfur</keyword>
<keyword evidence="3 6" id="KW-0479">Metal-binding</keyword>
<dbReference type="InterPro" id="IPR006638">
    <property type="entry name" value="Elp3/MiaA/NifB-like_rSAM"/>
</dbReference>
<dbReference type="RefSeq" id="WP_013553118.1">
    <property type="nucleotide sequence ID" value="NC_014935.1"/>
</dbReference>
<feature type="domain" description="Radical SAM core" evidence="7">
    <location>
        <begin position="79"/>
        <end position="292"/>
    </location>
</feature>
<protein>
    <submittedName>
        <fullName evidence="8">Radical SAM domain protein</fullName>
    </submittedName>
</protein>
<name>E6WYQ0_NITSE</name>
<evidence type="ECO:0000313" key="8">
    <source>
        <dbReference type="EMBL" id="ADV45421.1"/>
    </source>
</evidence>
<keyword evidence="9" id="KW-1185">Reference proteome</keyword>
<dbReference type="NCBIfam" id="TIGR04337">
    <property type="entry name" value="AmmeMemoSam_rS"/>
    <property type="match status" value="1"/>
</dbReference>
<dbReference type="STRING" id="749222.Nitsa_0148"/>
<dbReference type="PANTHER" id="PTHR30352">
    <property type="entry name" value="PYRUVATE FORMATE-LYASE-ACTIVATING ENZYME"/>
    <property type="match status" value="1"/>
</dbReference>
<proteinExistence type="predicted"/>
<keyword evidence="1" id="KW-0004">4Fe-4S</keyword>
<feature type="binding site" evidence="6">
    <location>
        <position position="98"/>
    </location>
    <ligand>
        <name>[4Fe-4S] cluster</name>
        <dbReference type="ChEBI" id="CHEBI:49883"/>
        <note>4Fe-4S-S-AdoMet</note>
    </ligand>
</feature>
<keyword evidence="2 6" id="KW-0949">S-adenosyl-L-methionine</keyword>
<dbReference type="GO" id="GO:0051539">
    <property type="term" value="F:4 iron, 4 sulfur cluster binding"/>
    <property type="evidence" value="ECO:0007669"/>
    <property type="project" value="UniProtKB-KW"/>
</dbReference>
<evidence type="ECO:0000313" key="9">
    <source>
        <dbReference type="Proteomes" id="UP000008633"/>
    </source>
</evidence>
<sequence length="344" mass="38436">MLPMEKKVTPPEERGYSGFYHKEGDRIVCELCRHYCKLKEGQVGICGVNKNEGGRLKTLVYGKVSALNIDPIEKKPLYHFLPASFALSLGTVGCNFQCPFCQNWQISQTKDLSGSYDVTPEQIVALALEKGCKSIAYTYNEPTIFYPFARDVALLAKEHGIKNVFVSNGLETPEVIEDMKGIIDGFNIDIKGFNPEYYKKTLKGSLEGVLDTLKRLKEGGFWVECTTLIVPGDNDSDEELGKIANFIAKELDPYTPWHISAFHPDYKVNDKLPTPLETLKRAERIGKEAGLAYIYMGNVPEDGITYCPGCGLELIVRRGYHVTKNILENGHCPACHRAIEGVWA</sequence>
<dbReference type="eggNOG" id="COG1180">
    <property type="taxonomic scope" value="Bacteria"/>
</dbReference>
<dbReference type="InterPro" id="IPR027596">
    <property type="entry name" value="AmmeMemoSam_rS"/>
</dbReference>
<evidence type="ECO:0000259" key="7">
    <source>
        <dbReference type="PROSITE" id="PS51918"/>
    </source>
</evidence>
<evidence type="ECO:0000256" key="4">
    <source>
        <dbReference type="ARBA" id="ARBA00023004"/>
    </source>
</evidence>
<organism evidence="8 9">
    <name type="scientific">Nitratifractor salsuginis (strain DSM 16511 / JCM 12458 / E9I37-1)</name>
    <dbReference type="NCBI Taxonomy" id="749222"/>
    <lineage>
        <taxon>Bacteria</taxon>
        <taxon>Pseudomonadati</taxon>
        <taxon>Campylobacterota</taxon>
        <taxon>Epsilonproteobacteria</taxon>
        <taxon>Campylobacterales</taxon>
        <taxon>Sulfurovaceae</taxon>
        <taxon>Nitratifractor</taxon>
    </lineage>
</organism>
<dbReference type="PROSITE" id="PS51918">
    <property type="entry name" value="RADICAL_SAM"/>
    <property type="match status" value="1"/>
</dbReference>
<dbReference type="InterPro" id="IPR058240">
    <property type="entry name" value="rSAM_sf"/>
</dbReference>
<dbReference type="GO" id="GO:0046872">
    <property type="term" value="F:metal ion binding"/>
    <property type="evidence" value="ECO:0007669"/>
    <property type="project" value="UniProtKB-KW"/>
</dbReference>
<accession>E6WYQ0</accession>
<evidence type="ECO:0000256" key="6">
    <source>
        <dbReference type="PIRSR" id="PIRSR004869-50"/>
    </source>
</evidence>
<dbReference type="PIRSF" id="PIRSF004869">
    <property type="entry name" value="PflX_prd"/>
    <property type="match status" value="1"/>
</dbReference>
<dbReference type="InterPro" id="IPR016431">
    <property type="entry name" value="Pyrv-formate_lyase-activ_prd"/>
</dbReference>
<comment type="cofactor">
    <cofactor evidence="6">
        <name>[4Fe-4S] cluster</name>
        <dbReference type="ChEBI" id="CHEBI:49883"/>
    </cofactor>
    <text evidence="6">Binds 1 [4Fe-4S] cluster. The cluster is coordinated with 3 cysteines and an exchangeable S-adenosyl-L-methionine.</text>
</comment>
<dbReference type="Gene3D" id="3.20.20.70">
    <property type="entry name" value="Aldolase class I"/>
    <property type="match status" value="1"/>
</dbReference>
<reference evidence="9" key="2">
    <citation type="submission" date="2011-01" db="EMBL/GenBank/DDBJ databases">
        <title>The complete genome of Nitratifractor salsuginis DSM 16511.</title>
        <authorList>
            <consortium name="US DOE Joint Genome Institute (JGI-PGF)"/>
            <person name="Lucas S."/>
            <person name="Copeland A."/>
            <person name="Lapidus A."/>
            <person name="Bruce D."/>
            <person name="Goodwin L."/>
            <person name="Pitluck S."/>
            <person name="Kyrpides N."/>
            <person name="Mavromatis K."/>
            <person name="Ivanova N."/>
            <person name="Mikhailova N."/>
            <person name="Zeytun A."/>
            <person name="Detter J.C."/>
            <person name="Tapia R."/>
            <person name="Han C."/>
            <person name="Land M."/>
            <person name="Hauser L."/>
            <person name="Markowitz V."/>
            <person name="Cheng J.-F."/>
            <person name="Hugenholtz P."/>
            <person name="Woyke T."/>
            <person name="Wu D."/>
            <person name="Tindall B."/>
            <person name="Schuetze A."/>
            <person name="Brambilla E."/>
            <person name="Klenk H.-P."/>
            <person name="Eisen J.A."/>
        </authorList>
    </citation>
    <scope>NUCLEOTIDE SEQUENCE [LARGE SCALE GENOMIC DNA]</scope>
    <source>
        <strain evidence="9">DSM 16511 / JCM 12458 / E9I37-1</strain>
    </source>
</reference>
<dbReference type="HOGENOM" id="CLU_044176_1_0_7"/>
<dbReference type="SMART" id="SM00729">
    <property type="entry name" value="Elp3"/>
    <property type="match status" value="1"/>
</dbReference>
<dbReference type="GO" id="GO:0003824">
    <property type="term" value="F:catalytic activity"/>
    <property type="evidence" value="ECO:0007669"/>
    <property type="project" value="InterPro"/>
</dbReference>
<dbReference type="CDD" id="cd01335">
    <property type="entry name" value="Radical_SAM"/>
    <property type="match status" value="1"/>
</dbReference>
<dbReference type="InterPro" id="IPR007197">
    <property type="entry name" value="rSAM"/>
</dbReference>
<dbReference type="InterPro" id="IPR013785">
    <property type="entry name" value="Aldolase_TIM"/>
</dbReference>
<reference evidence="8 9" key="1">
    <citation type="journal article" date="2011" name="Stand. Genomic Sci.">
        <title>Complete genome sequence of Nitratifractor salsuginis type strain (E9I37-1).</title>
        <authorList>
            <person name="Anderson I."/>
            <person name="Sikorski J."/>
            <person name="Zeytun A."/>
            <person name="Nolan M."/>
            <person name="Lapidus A."/>
            <person name="Lucas S."/>
            <person name="Hammon N."/>
            <person name="Deshpande S."/>
            <person name="Cheng J.F."/>
            <person name="Tapia R."/>
            <person name="Han C."/>
            <person name="Goodwin L."/>
            <person name="Pitluck S."/>
            <person name="Liolios K."/>
            <person name="Pagani I."/>
            <person name="Ivanova N."/>
            <person name="Huntemann M."/>
            <person name="Mavromatis K."/>
            <person name="Ovchinikova G."/>
            <person name="Pati A."/>
            <person name="Chen A."/>
            <person name="Palaniappan K."/>
            <person name="Land M."/>
            <person name="Hauser L."/>
            <person name="Brambilla E.M."/>
            <person name="Ngatchou-Djao O.D."/>
            <person name="Rohde M."/>
            <person name="Tindall B.J."/>
            <person name="Goker M."/>
            <person name="Detter J.C."/>
            <person name="Woyke T."/>
            <person name="Bristow J."/>
            <person name="Eisen J.A."/>
            <person name="Markowitz V."/>
            <person name="Hugenholtz P."/>
            <person name="Klenk H.P."/>
            <person name="Kyrpides N.C."/>
        </authorList>
    </citation>
    <scope>NUCLEOTIDE SEQUENCE [LARGE SCALE GENOMIC DNA]</scope>
    <source>
        <strain evidence="9">DSM 16511 / JCM 12458 / E9I37-1</strain>
    </source>
</reference>
<dbReference type="KEGG" id="nsa:Nitsa_0148"/>
<feature type="binding site" evidence="6">
    <location>
        <position position="94"/>
    </location>
    <ligand>
        <name>[4Fe-4S] cluster</name>
        <dbReference type="ChEBI" id="CHEBI:49883"/>
        <note>4Fe-4S-S-AdoMet</note>
    </ligand>
</feature>
<dbReference type="SUPFAM" id="SSF102114">
    <property type="entry name" value="Radical SAM enzymes"/>
    <property type="match status" value="1"/>
</dbReference>
<keyword evidence="4 6" id="KW-0408">Iron</keyword>
<evidence type="ECO:0000256" key="3">
    <source>
        <dbReference type="ARBA" id="ARBA00022723"/>
    </source>
</evidence>
<dbReference type="EMBL" id="CP002452">
    <property type="protein sequence ID" value="ADV45421.1"/>
    <property type="molecule type" value="Genomic_DNA"/>
</dbReference>
<dbReference type="Pfam" id="PF04055">
    <property type="entry name" value="Radical_SAM"/>
    <property type="match status" value="1"/>
</dbReference>
<evidence type="ECO:0000256" key="5">
    <source>
        <dbReference type="ARBA" id="ARBA00023014"/>
    </source>
</evidence>
<dbReference type="PANTHER" id="PTHR30352:SF5">
    <property type="entry name" value="PYRUVATE FORMATE-LYASE 1-ACTIVATING ENZYME"/>
    <property type="match status" value="1"/>
</dbReference>